<gene>
    <name evidence="1" type="ORF">Vadar_012590</name>
</gene>
<evidence type="ECO:0000313" key="1">
    <source>
        <dbReference type="EMBL" id="KAH7837325.1"/>
    </source>
</evidence>
<reference evidence="1 2" key="1">
    <citation type="journal article" date="2021" name="Hortic Res">
        <title>High-quality reference genome and annotation aids understanding of berry development for evergreen blueberry (Vaccinium darrowii).</title>
        <authorList>
            <person name="Yu J."/>
            <person name="Hulse-Kemp A.M."/>
            <person name="Babiker E."/>
            <person name="Staton M."/>
        </authorList>
    </citation>
    <scope>NUCLEOTIDE SEQUENCE [LARGE SCALE GENOMIC DNA]</scope>
    <source>
        <strain evidence="2">cv. NJ 8807/NJ 8810</strain>
        <tissue evidence="1">Young leaf</tissue>
    </source>
</reference>
<accession>A0ACB7X9G2</accession>
<name>A0ACB7X9G2_9ERIC</name>
<protein>
    <submittedName>
        <fullName evidence="1">Uncharacterized protein</fullName>
    </submittedName>
</protein>
<sequence length="99" mass="11363">MSMTMCKQSQLLNIPPDGGRLNLQLLRPPRQREKVVVVMGATRTGKSKLSIDLATRFPGEIVNSDKIQVYEGQRCVDYLQDPRRLGIEDVWTWILSKMF</sequence>
<dbReference type="Proteomes" id="UP000828048">
    <property type="component" value="Chromosome 6"/>
</dbReference>
<evidence type="ECO:0000313" key="2">
    <source>
        <dbReference type="Proteomes" id="UP000828048"/>
    </source>
</evidence>
<dbReference type="EMBL" id="CM037156">
    <property type="protein sequence ID" value="KAH7837325.1"/>
    <property type="molecule type" value="Genomic_DNA"/>
</dbReference>
<keyword evidence="2" id="KW-1185">Reference proteome</keyword>
<organism evidence="1 2">
    <name type="scientific">Vaccinium darrowii</name>
    <dbReference type="NCBI Taxonomy" id="229202"/>
    <lineage>
        <taxon>Eukaryota</taxon>
        <taxon>Viridiplantae</taxon>
        <taxon>Streptophyta</taxon>
        <taxon>Embryophyta</taxon>
        <taxon>Tracheophyta</taxon>
        <taxon>Spermatophyta</taxon>
        <taxon>Magnoliopsida</taxon>
        <taxon>eudicotyledons</taxon>
        <taxon>Gunneridae</taxon>
        <taxon>Pentapetalae</taxon>
        <taxon>asterids</taxon>
        <taxon>Ericales</taxon>
        <taxon>Ericaceae</taxon>
        <taxon>Vaccinioideae</taxon>
        <taxon>Vaccinieae</taxon>
        <taxon>Vaccinium</taxon>
    </lineage>
</organism>
<comment type="caution">
    <text evidence="1">The sequence shown here is derived from an EMBL/GenBank/DDBJ whole genome shotgun (WGS) entry which is preliminary data.</text>
</comment>
<proteinExistence type="predicted"/>